<keyword evidence="5" id="KW-0479">Metal-binding</keyword>
<evidence type="ECO:0000256" key="9">
    <source>
        <dbReference type="ARBA" id="ARBA00023033"/>
    </source>
</evidence>
<dbReference type="GO" id="GO:0004500">
    <property type="term" value="F:dopamine beta-monooxygenase activity"/>
    <property type="evidence" value="ECO:0007669"/>
    <property type="project" value="InterPro"/>
</dbReference>
<dbReference type="PRINTS" id="PR00767">
    <property type="entry name" value="DBMONOXGNASE"/>
</dbReference>
<comment type="similarity">
    <text evidence="3">Belongs to the copper type II ascorbate-dependent monooxygenase family.</text>
</comment>
<keyword evidence="9" id="KW-0503">Monooxygenase</keyword>
<dbReference type="Gene3D" id="2.60.120.310">
    <property type="entry name" value="Copper type II, ascorbate-dependent monooxygenase, N-terminal domain"/>
    <property type="match status" value="1"/>
</dbReference>
<evidence type="ECO:0000256" key="1">
    <source>
        <dbReference type="ARBA" id="ARBA00001973"/>
    </source>
</evidence>
<evidence type="ECO:0000256" key="10">
    <source>
        <dbReference type="ARBA" id="ARBA00023136"/>
    </source>
</evidence>
<evidence type="ECO:0000256" key="12">
    <source>
        <dbReference type="ARBA" id="ARBA00023180"/>
    </source>
</evidence>
<dbReference type="Gene3D" id="2.60.120.230">
    <property type="match status" value="1"/>
</dbReference>
<dbReference type="PROSITE" id="PS50836">
    <property type="entry name" value="DOMON"/>
    <property type="match status" value="1"/>
</dbReference>
<dbReference type="EMBL" id="GDHF01026663">
    <property type="protein sequence ID" value="JAI25651.1"/>
    <property type="molecule type" value="Transcribed_RNA"/>
</dbReference>
<protein>
    <submittedName>
        <fullName evidence="14">Tyramine beta-hydroxylase</fullName>
    </submittedName>
</protein>
<dbReference type="Pfam" id="PF03351">
    <property type="entry name" value="DOMON"/>
    <property type="match status" value="1"/>
</dbReference>
<evidence type="ECO:0000256" key="8">
    <source>
        <dbReference type="ARBA" id="ARBA00023008"/>
    </source>
</evidence>
<dbReference type="GO" id="GO:0042420">
    <property type="term" value="P:dopamine catabolic process"/>
    <property type="evidence" value="ECO:0007669"/>
    <property type="project" value="TreeGrafter"/>
</dbReference>
<keyword evidence="6" id="KW-1133">Transmembrane helix</keyword>
<dbReference type="PANTHER" id="PTHR10157:SF29">
    <property type="entry name" value="DOPAMINE BETA-HYDROXYLASE"/>
    <property type="match status" value="1"/>
</dbReference>
<dbReference type="Pfam" id="PF01082">
    <property type="entry name" value="Cu2_monooxygen"/>
    <property type="match status" value="1"/>
</dbReference>
<dbReference type="InterPro" id="IPR028460">
    <property type="entry name" value="Tbh/DBH"/>
</dbReference>
<evidence type="ECO:0000256" key="4">
    <source>
        <dbReference type="ARBA" id="ARBA00022692"/>
    </source>
</evidence>
<dbReference type="InterPro" id="IPR024548">
    <property type="entry name" value="Cu2_monoox_C"/>
</dbReference>
<name>A0A0K8UGC0_BACLA</name>
<dbReference type="GO" id="GO:0005615">
    <property type="term" value="C:extracellular space"/>
    <property type="evidence" value="ECO:0007669"/>
    <property type="project" value="TreeGrafter"/>
</dbReference>
<dbReference type="GO" id="GO:0030667">
    <property type="term" value="C:secretory granule membrane"/>
    <property type="evidence" value="ECO:0007669"/>
    <property type="project" value="TreeGrafter"/>
</dbReference>
<keyword evidence="7" id="KW-0560">Oxidoreductase</keyword>
<comment type="subcellular location">
    <subcellularLocation>
        <location evidence="2">Membrane</location>
        <topology evidence="2">Single-pass membrane protein</topology>
    </subcellularLocation>
</comment>
<dbReference type="InterPro" id="IPR014784">
    <property type="entry name" value="Cu2_ascorb_mOase-like_C"/>
</dbReference>
<organism evidence="14">
    <name type="scientific">Bactrocera latifrons</name>
    <name type="common">Malaysian fruit fly</name>
    <name type="synonym">Chaetodacus latifrons</name>
    <dbReference type="NCBI Taxonomy" id="174628"/>
    <lineage>
        <taxon>Eukaryota</taxon>
        <taxon>Metazoa</taxon>
        <taxon>Ecdysozoa</taxon>
        <taxon>Arthropoda</taxon>
        <taxon>Hexapoda</taxon>
        <taxon>Insecta</taxon>
        <taxon>Pterygota</taxon>
        <taxon>Neoptera</taxon>
        <taxon>Endopterygota</taxon>
        <taxon>Diptera</taxon>
        <taxon>Brachycera</taxon>
        <taxon>Muscomorpha</taxon>
        <taxon>Tephritoidea</taxon>
        <taxon>Tephritidae</taxon>
        <taxon>Bactrocera</taxon>
        <taxon>Bactrocera</taxon>
    </lineage>
</organism>
<reference evidence="14" key="1">
    <citation type="submission" date="2015-06" db="EMBL/GenBank/DDBJ databases">
        <authorList>
            <person name="Hoefler B.C."/>
            <person name="Straight P.D."/>
        </authorList>
    </citation>
    <scope>NUCLEOTIDE SEQUENCE</scope>
</reference>
<keyword evidence="11" id="KW-1015">Disulfide bond</keyword>
<dbReference type="SMART" id="SM00664">
    <property type="entry name" value="DoH"/>
    <property type="match status" value="1"/>
</dbReference>
<evidence type="ECO:0000259" key="13">
    <source>
        <dbReference type="PROSITE" id="PS50836"/>
    </source>
</evidence>
<dbReference type="AlphaFoldDB" id="A0A0K8UGC0"/>
<dbReference type="GO" id="GO:0042421">
    <property type="term" value="P:norepinephrine biosynthetic process"/>
    <property type="evidence" value="ECO:0007669"/>
    <property type="project" value="TreeGrafter"/>
</dbReference>
<dbReference type="CDD" id="cd09631">
    <property type="entry name" value="DOMON_DOH"/>
    <property type="match status" value="1"/>
</dbReference>
<proteinExistence type="inferred from homology"/>
<dbReference type="GO" id="GO:0005507">
    <property type="term" value="F:copper ion binding"/>
    <property type="evidence" value="ECO:0007669"/>
    <property type="project" value="InterPro"/>
</dbReference>
<evidence type="ECO:0000256" key="7">
    <source>
        <dbReference type="ARBA" id="ARBA00023002"/>
    </source>
</evidence>
<dbReference type="InterPro" id="IPR045266">
    <property type="entry name" value="DOH_DOMON"/>
</dbReference>
<gene>
    <name evidence="14" type="primary">Tbh_2</name>
    <name evidence="14" type="ORF">c2_g1_i2</name>
</gene>
<keyword evidence="4" id="KW-0812">Transmembrane</keyword>
<comment type="cofactor">
    <cofactor evidence="1">
        <name>Cu(2+)</name>
        <dbReference type="ChEBI" id="CHEBI:29036"/>
    </cofactor>
</comment>
<dbReference type="SUPFAM" id="SSF49742">
    <property type="entry name" value="PHM/PNGase F"/>
    <property type="match status" value="2"/>
</dbReference>
<dbReference type="InterPro" id="IPR036939">
    <property type="entry name" value="Cu2_ascorb_mOase_N_sf"/>
</dbReference>
<keyword evidence="10" id="KW-0472">Membrane</keyword>
<sequence>MKQNTKNFNLQIIFLETVRRQILLKKVQSIAKCASDTGFTLCWHNQRLQLANTHKLANIRIPYNGKPARNYSHTIIFVNKMAIKGKLSSANGSWTSSRVGTTSYISRMACFAFCLLSALPLPFFTTANRLSDTKLHEVYLDNSEIKLSWMVDWYKQEVLFHLQNAFNENHRWFYLGFSKRGDVGDADICFFENQNGFFNIVTDTYTSPDGKFVQKDYQQDCELFKMDEYTLAFKRKFDTCDPLDLRMHEGTMYIMWARGESRLALEDYQFPFPNVSSHESGIKMMQLLRADKILIPETNLKTIQVTLKNVTVPTKETTYWCRIQKLDESFATKQHIVQFEPLITSPDLVHHLEVFHCETDPEAEIPLYNGDCEKMPAEAKVCSKVISLWAMGASTFTYPPETGLPVGGKDYNPFVRLEVHFNNPELKAGRIDSSGMRIKLASKLRQFDAGVMELGLEYTDKMAIPPGQVGFPLSGYCIAECTEVALPSSGIIIFGSQLHTHLRGVRILTRHFRDNEELREVNRDDYYSHHFQEMRNLHYKPRVLPGDALVTTCYYNTVGYENATLGGFSISDEMCVNYIHYYPATKLEVCKSSVSEDTLETYFIYMKKKEHQRGIRLSGARSKNYRSIKWTEPRVDQLYTMYIQEPLSMQCNKSDGYRFEGYNWEGAPVTPVAIKIPMHSKLCPNYNPLWLKPLEKGACDLLGECIY</sequence>
<evidence type="ECO:0000256" key="5">
    <source>
        <dbReference type="ARBA" id="ARBA00022723"/>
    </source>
</evidence>
<dbReference type="PANTHER" id="PTHR10157">
    <property type="entry name" value="DOPAMINE BETA HYDROXYLASE RELATED"/>
    <property type="match status" value="1"/>
</dbReference>
<dbReference type="InterPro" id="IPR000323">
    <property type="entry name" value="Cu2_ascorb_mOase_N"/>
</dbReference>
<dbReference type="InterPro" id="IPR000945">
    <property type="entry name" value="DBH-like"/>
</dbReference>
<dbReference type="InterPro" id="IPR008977">
    <property type="entry name" value="PHM/PNGase_F_dom_sf"/>
</dbReference>
<accession>A0A0K8UGC0</accession>
<evidence type="ECO:0000256" key="6">
    <source>
        <dbReference type="ARBA" id="ARBA00022989"/>
    </source>
</evidence>
<dbReference type="GO" id="GO:0006589">
    <property type="term" value="P:octopamine biosynthetic process"/>
    <property type="evidence" value="ECO:0007669"/>
    <property type="project" value="TreeGrafter"/>
</dbReference>
<dbReference type="InterPro" id="IPR005018">
    <property type="entry name" value="DOMON_domain"/>
</dbReference>
<keyword evidence="12" id="KW-0325">Glycoprotein</keyword>
<keyword evidence="8" id="KW-0186">Copper</keyword>
<evidence type="ECO:0000313" key="14">
    <source>
        <dbReference type="EMBL" id="JAI25651.1"/>
    </source>
</evidence>
<dbReference type="OrthoDB" id="129121at2759"/>
<evidence type="ECO:0000256" key="11">
    <source>
        <dbReference type="ARBA" id="ARBA00023157"/>
    </source>
</evidence>
<evidence type="ECO:0000256" key="3">
    <source>
        <dbReference type="ARBA" id="ARBA00010676"/>
    </source>
</evidence>
<evidence type="ECO:0000256" key="2">
    <source>
        <dbReference type="ARBA" id="ARBA00004167"/>
    </source>
</evidence>
<feature type="domain" description="DOMON" evidence="13">
    <location>
        <begin position="143"/>
        <end position="259"/>
    </location>
</feature>
<dbReference type="Pfam" id="PF03712">
    <property type="entry name" value="Cu2_monoox_C"/>
    <property type="match status" value="1"/>
</dbReference>
<dbReference type="FunFam" id="2.60.120.230:FF:000001">
    <property type="entry name" value="Monooxygenase, DBH-like 1"/>
    <property type="match status" value="1"/>
</dbReference>